<feature type="transmembrane region" description="Helical" evidence="6">
    <location>
        <begin position="47"/>
        <end position="70"/>
    </location>
</feature>
<dbReference type="RefSeq" id="WP_131007453.1">
    <property type="nucleotide sequence ID" value="NZ_BFAX01000004.1"/>
</dbReference>
<evidence type="ECO:0000256" key="6">
    <source>
        <dbReference type="SAM" id="Phobius"/>
    </source>
</evidence>
<comment type="subcellular location">
    <subcellularLocation>
        <location evidence="1">Membrane</location>
        <topology evidence="1">Multi-pass membrane protein</topology>
    </subcellularLocation>
</comment>
<dbReference type="GO" id="GO:0016020">
    <property type="term" value="C:membrane"/>
    <property type="evidence" value="ECO:0007669"/>
    <property type="project" value="UniProtKB-SubCell"/>
</dbReference>
<evidence type="ECO:0000256" key="5">
    <source>
        <dbReference type="ARBA" id="ARBA00023136"/>
    </source>
</evidence>
<dbReference type="OrthoDB" id="86089at2157"/>
<feature type="transmembrane region" description="Helical" evidence="6">
    <location>
        <begin position="204"/>
        <end position="237"/>
    </location>
</feature>
<dbReference type="PANTHER" id="PTHR43568:SF1">
    <property type="entry name" value="P PROTEIN"/>
    <property type="match status" value="1"/>
</dbReference>
<reference evidence="8 9" key="1">
    <citation type="journal article" date="2019" name="Int. J. Syst. Evol. Microbiol.">
        <title>Methanofervidicoccus abyssi gen. nov., sp. nov., a hydrogenotrophic methanogen, isolated from a hydrothermal vent chimney in the Mid-Cayman Spreading Center, the Caribbean Sea.</title>
        <authorList>
            <person name="Sakai S."/>
            <person name="Takaki Y."/>
            <person name="Miyazaki M."/>
            <person name="Ogawara M."/>
            <person name="Yanagawa K."/>
            <person name="Miyazaki J."/>
            <person name="Takai K."/>
        </authorList>
    </citation>
    <scope>NUCLEOTIDE SEQUENCE [LARGE SCALE GENOMIC DNA]</scope>
    <source>
        <strain evidence="8 9">HHB</strain>
    </source>
</reference>
<dbReference type="EMBL" id="BFAX01000004">
    <property type="protein sequence ID" value="GBF36635.1"/>
    <property type="molecule type" value="Genomic_DNA"/>
</dbReference>
<dbReference type="Pfam" id="PF03600">
    <property type="entry name" value="CitMHS"/>
    <property type="match status" value="1"/>
</dbReference>
<keyword evidence="3 6" id="KW-0812">Transmembrane</keyword>
<feature type="transmembrane region" description="Helical" evidence="6">
    <location>
        <begin position="349"/>
        <end position="368"/>
    </location>
</feature>
<evidence type="ECO:0000256" key="1">
    <source>
        <dbReference type="ARBA" id="ARBA00004141"/>
    </source>
</evidence>
<feature type="transmembrane region" description="Helical" evidence="6">
    <location>
        <begin position="160"/>
        <end position="183"/>
    </location>
</feature>
<keyword evidence="5 6" id="KW-0472">Membrane</keyword>
<protein>
    <recommendedName>
        <fullName evidence="7">Citrate transporter-like domain-containing protein</fullName>
    </recommendedName>
</protein>
<dbReference type="Proteomes" id="UP000290527">
    <property type="component" value="Unassembled WGS sequence"/>
</dbReference>
<dbReference type="InterPro" id="IPR051475">
    <property type="entry name" value="Diverse_Ion_Transporter"/>
</dbReference>
<evidence type="ECO:0000256" key="3">
    <source>
        <dbReference type="ARBA" id="ARBA00022692"/>
    </source>
</evidence>
<gene>
    <name evidence="8" type="ORF">MHHB_P0865</name>
</gene>
<keyword evidence="9" id="KW-1185">Reference proteome</keyword>
<comment type="caution">
    <text evidence="8">The sequence shown here is derived from an EMBL/GenBank/DDBJ whole genome shotgun (WGS) entry which is preliminary data.</text>
</comment>
<organism evidence="8 9">
    <name type="scientific">Methanofervidicoccus abyssi</name>
    <dbReference type="NCBI Taxonomy" id="2082189"/>
    <lineage>
        <taxon>Archaea</taxon>
        <taxon>Methanobacteriati</taxon>
        <taxon>Methanobacteriota</taxon>
        <taxon>Methanomada group</taxon>
        <taxon>Methanococci</taxon>
        <taxon>Methanococcales</taxon>
        <taxon>Methanofervidicoccus</taxon>
    </lineage>
</organism>
<feature type="domain" description="Citrate transporter-like" evidence="7">
    <location>
        <begin position="22"/>
        <end position="306"/>
    </location>
</feature>
<name>A0A401HR02_9EURY</name>
<accession>A0A401HR02</accession>
<evidence type="ECO:0000313" key="8">
    <source>
        <dbReference type="EMBL" id="GBF36635.1"/>
    </source>
</evidence>
<keyword evidence="4 6" id="KW-1133">Transmembrane helix</keyword>
<feature type="transmembrane region" description="Helical" evidence="6">
    <location>
        <begin position="312"/>
        <end position="337"/>
    </location>
</feature>
<dbReference type="InterPro" id="IPR004680">
    <property type="entry name" value="Cit_transptr-like_dom"/>
</dbReference>
<keyword evidence="2" id="KW-0813">Transport</keyword>
<evidence type="ECO:0000259" key="7">
    <source>
        <dbReference type="Pfam" id="PF03600"/>
    </source>
</evidence>
<evidence type="ECO:0000313" key="9">
    <source>
        <dbReference type="Proteomes" id="UP000290527"/>
    </source>
</evidence>
<dbReference type="PANTHER" id="PTHR43568">
    <property type="entry name" value="P PROTEIN"/>
    <property type="match status" value="1"/>
</dbReference>
<evidence type="ECO:0000256" key="2">
    <source>
        <dbReference type="ARBA" id="ARBA00022448"/>
    </source>
</evidence>
<dbReference type="AlphaFoldDB" id="A0A401HR02"/>
<dbReference type="GO" id="GO:0055085">
    <property type="term" value="P:transmembrane transport"/>
    <property type="evidence" value="ECO:0007669"/>
    <property type="project" value="InterPro"/>
</dbReference>
<sequence length="369" mass="42324">MIKKVVVDFIKEKFIIFTFLLLLFILTVLYPSEIVNYPQYVDWRTIIAFTGLLIITTGLKESGYFYIFSINMLNRIKCERSLSIFLIVLSAFLSTFLTNDVTLFIVIPLTLSMQNLLKKDLSKLIVFEAISANVGSTLTPIGNPQNLILWQKWGISFIEFIAKTFTLVILLFIILLIFVWIVFPDRKIKFSEKSKGNIPNKKGLFISSLLMLVVYLISLEVGLVCWVLSAIFIFYILFYREVLLKVDWLLLIIFITIFIDFQLIATIPVVSEFIKRLNLHSSGDIFLLSALISQLISNVPSTVLVLKFSNNYLAITYGVNVGGNGSVVSSLANIIALRMSKNKEIWLKFHKYSIPYFIVVLIITYYIFF</sequence>
<feature type="transmembrane region" description="Helical" evidence="6">
    <location>
        <begin position="82"/>
        <end position="107"/>
    </location>
</feature>
<feature type="transmembrane region" description="Helical" evidence="6">
    <location>
        <begin position="249"/>
        <end position="273"/>
    </location>
</feature>
<evidence type="ECO:0000256" key="4">
    <source>
        <dbReference type="ARBA" id="ARBA00022989"/>
    </source>
</evidence>
<feature type="transmembrane region" description="Helical" evidence="6">
    <location>
        <begin position="285"/>
        <end position="306"/>
    </location>
</feature>
<proteinExistence type="predicted"/>